<dbReference type="InterPro" id="IPR058245">
    <property type="entry name" value="NreC/VraR/RcsB-like_REC"/>
</dbReference>
<protein>
    <submittedName>
        <fullName evidence="6">Response regulator transcription factor</fullName>
    </submittedName>
</protein>
<dbReference type="Gene3D" id="3.40.50.2300">
    <property type="match status" value="1"/>
</dbReference>
<feature type="domain" description="Response regulatory" evidence="5">
    <location>
        <begin position="4"/>
        <end position="121"/>
    </location>
</feature>
<dbReference type="RefSeq" id="WP_261514812.1">
    <property type="nucleotide sequence ID" value="NZ_JAODNV010000007.1"/>
</dbReference>
<dbReference type="PROSITE" id="PS50110">
    <property type="entry name" value="RESPONSE_REGULATORY"/>
    <property type="match status" value="1"/>
</dbReference>
<gene>
    <name evidence="6" type="ORF">NYR54_06570</name>
</gene>
<dbReference type="InterPro" id="IPR036388">
    <property type="entry name" value="WH-like_DNA-bd_sf"/>
</dbReference>
<dbReference type="CDD" id="cd06170">
    <property type="entry name" value="LuxR_C_like"/>
    <property type="match status" value="1"/>
</dbReference>
<feature type="domain" description="HTH luxR-type" evidence="4">
    <location>
        <begin position="144"/>
        <end position="209"/>
    </location>
</feature>
<dbReference type="InterPro" id="IPR051015">
    <property type="entry name" value="EvgA-like"/>
</dbReference>
<sequence>MGYRFVVADDHPLFRGALQQALGGLGDDCSILEAEDFDSAKALIAGDEDIDLVLLDLAMPGTSGLSGLVALRGLSPSVPIVIVSAYDDPQTIRRALDLGASGFIPKSTRMEELRKAIRAVLDGGIFTPAEIELGEEGDPEIADLINRIHTLTPQQARVLTMLGQGLLNKQIAYELNVSEATIKAHVSAVLQKLGVDSRTQAVILLSKIGATPLSEGGQEVPPSAQAG</sequence>
<dbReference type="PANTHER" id="PTHR45566:SF1">
    <property type="entry name" value="HTH-TYPE TRANSCRIPTIONAL REGULATOR YHJB-RELATED"/>
    <property type="match status" value="1"/>
</dbReference>
<dbReference type="EMBL" id="JAODNV010000007">
    <property type="protein sequence ID" value="MCT8989958.1"/>
    <property type="molecule type" value="Genomic_DNA"/>
</dbReference>
<dbReference type="PRINTS" id="PR00038">
    <property type="entry name" value="HTHLUXR"/>
</dbReference>
<evidence type="ECO:0000256" key="2">
    <source>
        <dbReference type="ARBA" id="ARBA00023125"/>
    </source>
</evidence>
<evidence type="ECO:0000313" key="7">
    <source>
        <dbReference type="Proteomes" id="UP001149009"/>
    </source>
</evidence>
<dbReference type="SUPFAM" id="SSF46894">
    <property type="entry name" value="C-terminal effector domain of the bipartite response regulators"/>
    <property type="match status" value="1"/>
</dbReference>
<dbReference type="GO" id="GO:0003677">
    <property type="term" value="F:DNA binding"/>
    <property type="evidence" value="ECO:0007669"/>
    <property type="project" value="UniProtKB-KW"/>
</dbReference>
<reference evidence="6" key="1">
    <citation type="submission" date="2022-08" db="EMBL/GenBank/DDBJ databases">
        <title>Chelativorans sichuanense sp. nov., a paraffin oil-degrading bacterium isolated from a mixture of oil-based drill cuttings and paddy soil.</title>
        <authorList>
            <person name="Yu J."/>
            <person name="Liu H."/>
            <person name="Chen Q."/>
        </authorList>
    </citation>
    <scope>NUCLEOTIDE SEQUENCE</scope>
    <source>
        <strain evidence="6">SCAU 2101</strain>
    </source>
</reference>
<comment type="caution">
    <text evidence="6">The sequence shown here is derived from an EMBL/GenBank/DDBJ whole genome shotgun (WGS) entry which is preliminary data.</text>
</comment>
<proteinExistence type="predicted"/>
<keyword evidence="7" id="KW-1185">Reference proteome</keyword>
<evidence type="ECO:0000259" key="4">
    <source>
        <dbReference type="PROSITE" id="PS50043"/>
    </source>
</evidence>
<dbReference type="Proteomes" id="UP001149009">
    <property type="component" value="Unassembled WGS sequence"/>
</dbReference>
<accession>A0A9X2X790</accession>
<evidence type="ECO:0000256" key="3">
    <source>
        <dbReference type="PROSITE-ProRule" id="PRU00169"/>
    </source>
</evidence>
<dbReference type="SMART" id="SM00448">
    <property type="entry name" value="REC"/>
    <property type="match status" value="1"/>
</dbReference>
<keyword evidence="1 3" id="KW-0597">Phosphoprotein</keyword>
<dbReference type="SMART" id="SM00421">
    <property type="entry name" value="HTH_LUXR"/>
    <property type="match status" value="1"/>
</dbReference>
<dbReference type="InterPro" id="IPR001789">
    <property type="entry name" value="Sig_transdc_resp-reg_receiver"/>
</dbReference>
<keyword evidence="2" id="KW-0238">DNA-binding</keyword>
<organism evidence="6 7">
    <name type="scientific">Chelativorans petroleitrophicus</name>
    <dbReference type="NCBI Taxonomy" id="2975484"/>
    <lineage>
        <taxon>Bacteria</taxon>
        <taxon>Pseudomonadati</taxon>
        <taxon>Pseudomonadota</taxon>
        <taxon>Alphaproteobacteria</taxon>
        <taxon>Hyphomicrobiales</taxon>
        <taxon>Phyllobacteriaceae</taxon>
        <taxon>Chelativorans</taxon>
    </lineage>
</organism>
<dbReference type="AlphaFoldDB" id="A0A9X2X790"/>
<evidence type="ECO:0000256" key="1">
    <source>
        <dbReference type="ARBA" id="ARBA00022553"/>
    </source>
</evidence>
<dbReference type="Gene3D" id="1.10.10.10">
    <property type="entry name" value="Winged helix-like DNA-binding domain superfamily/Winged helix DNA-binding domain"/>
    <property type="match status" value="1"/>
</dbReference>
<dbReference type="PANTHER" id="PTHR45566">
    <property type="entry name" value="HTH-TYPE TRANSCRIPTIONAL REGULATOR YHJB-RELATED"/>
    <property type="match status" value="1"/>
</dbReference>
<evidence type="ECO:0000259" key="5">
    <source>
        <dbReference type="PROSITE" id="PS50110"/>
    </source>
</evidence>
<dbReference type="InterPro" id="IPR011006">
    <property type="entry name" value="CheY-like_superfamily"/>
</dbReference>
<dbReference type="Pfam" id="PF00196">
    <property type="entry name" value="GerE"/>
    <property type="match status" value="1"/>
</dbReference>
<dbReference type="CDD" id="cd17535">
    <property type="entry name" value="REC_NarL-like"/>
    <property type="match status" value="1"/>
</dbReference>
<dbReference type="InterPro" id="IPR000792">
    <property type="entry name" value="Tscrpt_reg_LuxR_C"/>
</dbReference>
<dbReference type="InterPro" id="IPR016032">
    <property type="entry name" value="Sig_transdc_resp-reg_C-effctor"/>
</dbReference>
<dbReference type="GO" id="GO:0006355">
    <property type="term" value="P:regulation of DNA-templated transcription"/>
    <property type="evidence" value="ECO:0007669"/>
    <property type="project" value="InterPro"/>
</dbReference>
<name>A0A9X2X790_9HYPH</name>
<dbReference type="PROSITE" id="PS00622">
    <property type="entry name" value="HTH_LUXR_1"/>
    <property type="match status" value="1"/>
</dbReference>
<feature type="modified residue" description="4-aspartylphosphate" evidence="3">
    <location>
        <position position="56"/>
    </location>
</feature>
<dbReference type="GO" id="GO:0000160">
    <property type="term" value="P:phosphorelay signal transduction system"/>
    <property type="evidence" value="ECO:0007669"/>
    <property type="project" value="InterPro"/>
</dbReference>
<dbReference type="PROSITE" id="PS50043">
    <property type="entry name" value="HTH_LUXR_2"/>
    <property type="match status" value="1"/>
</dbReference>
<evidence type="ECO:0000313" key="6">
    <source>
        <dbReference type="EMBL" id="MCT8989958.1"/>
    </source>
</evidence>
<dbReference type="Pfam" id="PF00072">
    <property type="entry name" value="Response_reg"/>
    <property type="match status" value="1"/>
</dbReference>
<dbReference type="SUPFAM" id="SSF52172">
    <property type="entry name" value="CheY-like"/>
    <property type="match status" value="1"/>
</dbReference>